<sequence>MTSPPAGPQGAPQGRLGALALGALGVVFGDIGTSPLYALKESFIGHHPLAVDPLHIYGVLSLIFWTMTLIVTVKYVFIVMRADNDGEGGSMALLALIGRRLGTTRWTPLIASLGVIATALFYGDAIITPAISVLSAVEGLTVVQSSLTPMVLPISIAILIGLFLIQRHGTARVGALFGPVMALYFIVLAALGLINLLRHPEIVGIVNPVWAWRFFAVDPKLAFLALGSVVLAVTGAEALYADMGHFGRKAISIAWLYAALPCLMLNYLGQGALLLENPAAVENPFFYLAPEWARLPLVILATLATIIASQAVISGAFSVTRQAVQLGFLPRLRILHTSAHAEGQVYVPLVNWTLLVLVILLVLGFRSSSDLAAAYGIAVTGTMVITACMLGVLTFSVWRWPPLVAGSVTGLFLVIDGAYFASNATKIPDGGWFPLLVAACAFLLLTTWAKGRRIMRAYLREGAMELDLFIRSAGASLKRVPGTAIFLSSTTDGVPPALLHNVKHNRVLHERIIILTVRTEAVPHLPLEGRTSATDHGQGFYRLVLRHGFMEDVDIPAAMKAVQDCGGPINVKDTSYFLSRQTLIPSERPGMAIWREKLFAWMIRNAESPMSFFKLPTNRVVELGSQLEI</sequence>
<keyword evidence="17" id="KW-1185">Reference proteome</keyword>
<evidence type="ECO:0000256" key="1">
    <source>
        <dbReference type="ARBA" id="ARBA00004141"/>
    </source>
</evidence>
<dbReference type="InterPro" id="IPR053951">
    <property type="entry name" value="K_trans_N"/>
</dbReference>
<dbReference type="PATRIC" id="fig|1346791.3.peg.858"/>
<feature type="transmembrane region" description="Helical" evidence="13">
    <location>
        <begin position="345"/>
        <end position="365"/>
    </location>
</feature>
<evidence type="ECO:0000256" key="7">
    <source>
        <dbReference type="ARBA" id="ARBA00022692"/>
    </source>
</evidence>
<keyword evidence="12 13" id="KW-0472">Membrane</keyword>
<keyword evidence="6 13" id="KW-0633">Potassium transport</keyword>
<comment type="similarity">
    <text evidence="2 13">Belongs to the HAK/KUP transporter (TC 2.A.72) family.</text>
</comment>
<dbReference type="PANTHER" id="PTHR30540:SF79">
    <property type="entry name" value="LOW AFFINITY POTASSIUM TRANSPORT SYSTEM PROTEIN KUP"/>
    <property type="match status" value="1"/>
</dbReference>
<evidence type="ECO:0000256" key="11">
    <source>
        <dbReference type="ARBA" id="ARBA00023065"/>
    </source>
</evidence>
<feature type="domain" description="K+ potassium transporter C-terminal" evidence="15">
    <location>
        <begin position="481"/>
        <end position="629"/>
    </location>
</feature>
<evidence type="ECO:0000256" key="3">
    <source>
        <dbReference type="ARBA" id="ARBA00022448"/>
    </source>
</evidence>
<evidence type="ECO:0000256" key="2">
    <source>
        <dbReference type="ARBA" id="ARBA00007019"/>
    </source>
</evidence>
<feature type="transmembrane region" description="Helical" evidence="13">
    <location>
        <begin position="109"/>
        <end position="134"/>
    </location>
</feature>
<evidence type="ECO:0000256" key="10">
    <source>
        <dbReference type="ARBA" id="ARBA00022989"/>
    </source>
</evidence>
<feature type="transmembrane region" description="Helical" evidence="13">
    <location>
        <begin position="221"/>
        <end position="241"/>
    </location>
</feature>
<dbReference type="eggNOG" id="COG3158">
    <property type="taxonomic scope" value="Bacteria"/>
</dbReference>
<dbReference type="GO" id="GO:0015293">
    <property type="term" value="F:symporter activity"/>
    <property type="evidence" value="ECO:0007669"/>
    <property type="project" value="UniProtKB-UniRule"/>
</dbReference>
<accession>T0IX37</accession>
<organism evidence="16 17">
    <name type="scientific">Sphingobium ummariense RL-3</name>
    <dbReference type="NCBI Taxonomy" id="1346791"/>
    <lineage>
        <taxon>Bacteria</taxon>
        <taxon>Pseudomonadati</taxon>
        <taxon>Pseudomonadota</taxon>
        <taxon>Alphaproteobacteria</taxon>
        <taxon>Sphingomonadales</taxon>
        <taxon>Sphingomonadaceae</taxon>
        <taxon>Sphingobium</taxon>
    </lineage>
</organism>
<comment type="catalytic activity">
    <reaction evidence="13">
        <text>K(+)(in) + H(+)(in) = K(+)(out) + H(+)(out)</text>
        <dbReference type="Rhea" id="RHEA:28490"/>
        <dbReference type="ChEBI" id="CHEBI:15378"/>
        <dbReference type="ChEBI" id="CHEBI:29103"/>
    </reaction>
</comment>
<feature type="transmembrane region" description="Helical" evidence="13">
    <location>
        <begin position="253"/>
        <end position="275"/>
    </location>
</feature>
<evidence type="ECO:0000259" key="14">
    <source>
        <dbReference type="Pfam" id="PF02705"/>
    </source>
</evidence>
<comment type="subcellular location">
    <subcellularLocation>
        <location evidence="13">Cell membrane</location>
        <topology evidence="13">Multi-pass membrane protein</topology>
    </subcellularLocation>
    <subcellularLocation>
        <location evidence="1">Membrane</location>
        <topology evidence="1">Multi-pass membrane protein</topology>
    </subcellularLocation>
</comment>
<keyword evidence="8 13" id="KW-0769">Symport</keyword>
<keyword evidence="7 13" id="KW-0812">Transmembrane</keyword>
<keyword evidence="11 13" id="KW-0406">Ion transport</keyword>
<evidence type="ECO:0000256" key="12">
    <source>
        <dbReference type="ARBA" id="ARBA00023136"/>
    </source>
</evidence>
<evidence type="ECO:0000313" key="17">
    <source>
        <dbReference type="Proteomes" id="UP000015523"/>
    </source>
</evidence>
<evidence type="ECO:0000256" key="4">
    <source>
        <dbReference type="ARBA" id="ARBA00022475"/>
    </source>
</evidence>
<keyword evidence="4 13" id="KW-1003">Cell membrane</keyword>
<feature type="transmembrane region" description="Helical" evidence="13">
    <location>
        <begin position="53"/>
        <end position="77"/>
    </location>
</feature>
<dbReference type="AlphaFoldDB" id="T0IX37"/>
<dbReference type="PANTHER" id="PTHR30540">
    <property type="entry name" value="OSMOTIC STRESS POTASSIUM TRANSPORTER"/>
    <property type="match status" value="1"/>
</dbReference>
<evidence type="ECO:0000259" key="15">
    <source>
        <dbReference type="Pfam" id="PF22776"/>
    </source>
</evidence>
<feature type="transmembrane region" description="Helical" evidence="13">
    <location>
        <begin position="432"/>
        <end position="449"/>
    </location>
</feature>
<dbReference type="GO" id="GO:0015079">
    <property type="term" value="F:potassium ion transmembrane transporter activity"/>
    <property type="evidence" value="ECO:0007669"/>
    <property type="project" value="UniProtKB-UniRule"/>
</dbReference>
<feature type="domain" description="K+ potassium transporter integral membrane" evidence="14">
    <location>
        <begin position="19"/>
        <end position="471"/>
    </location>
</feature>
<dbReference type="EMBL" id="AUWY01000041">
    <property type="protein sequence ID" value="EQB33375.1"/>
    <property type="molecule type" value="Genomic_DNA"/>
</dbReference>
<dbReference type="InterPro" id="IPR023051">
    <property type="entry name" value="Kup"/>
</dbReference>
<dbReference type="RefSeq" id="WP_021316839.1">
    <property type="nucleotide sequence ID" value="NZ_AUWY01000041.1"/>
</dbReference>
<comment type="function">
    <text evidence="13">Transport of potassium into the cell. Likely operates as a K(+):H(+) symporter.</text>
</comment>
<dbReference type="Pfam" id="PF02705">
    <property type="entry name" value="K_trans"/>
    <property type="match status" value="1"/>
</dbReference>
<feature type="transmembrane region" description="Helical" evidence="13">
    <location>
        <begin position="295"/>
        <end position="324"/>
    </location>
</feature>
<dbReference type="Pfam" id="PF22776">
    <property type="entry name" value="K_trans_C"/>
    <property type="match status" value="1"/>
</dbReference>
<evidence type="ECO:0000256" key="13">
    <source>
        <dbReference type="HAMAP-Rule" id="MF_01522"/>
    </source>
</evidence>
<keyword evidence="3 13" id="KW-0813">Transport</keyword>
<gene>
    <name evidence="16" type="primary">trkD</name>
    <name evidence="13" type="synonym">kup</name>
    <name evidence="16" type="ORF">M529_04460</name>
</gene>
<keyword evidence="9 13" id="KW-0630">Potassium</keyword>
<name>T0IX37_9SPHN</name>
<evidence type="ECO:0000313" key="16">
    <source>
        <dbReference type="EMBL" id="EQB33375.1"/>
    </source>
</evidence>
<comment type="caution">
    <text evidence="16">The sequence shown here is derived from an EMBL/GenBank/DDBJ whole genome shotgun (WGS) entry which is preliminary data.</text>
</comment>
<keyword evidence="10 13" id="KW-1133">Transmembrane helix</keyword>
<dbReference type="GO" id="GO:0005886">
    <property type="term" value="C:plasma membrane"/>
    <property type="evidence" value="ECO:0007669"/>
    <property type="project" value="UniProtKB-SubCell"/>
</dbReference>
<evidence type="ECO:0000256" key="9">
    <source>
        <dbReference type="ARBA" id="ARBA00022958"/>
    </source>
</evidence>
<feature type="transmembrane region" description="Helical" evidence="13">
    <location>
        <begin position="400"/>
        <end position="420"/>
    </location>
</feature>
<dbReference type="HAMAP" id="MF_01522">
    <property type="entry name" value="Kup"/>
    <property type="match status" value="1"/>
</dbReference>
<dbReference type="InterPro" id="IPR053952">
    <property type="entry name" value="K_trans_C"/>
</dbReference>
<evidence type="ECO:0000256" key="6">
    <source>
        <dbReference type="ARBA" id="ARBA00022538"/>
    </source>
</evidence>
<proteinExistence type="inferred from homology"/>
<dbReference type="STRING" id="1346791.M529_04460"/>
<evidence type="ECO:0000256" key="8">
    <source>
        <dbReference type="ARBA" id="ARBA00022847"/>
    </source>
</evidence>
<reference evidence="16 17" key="1">
    <citation type="journal article" date="2013" name="Genome Announc.">
        <title>Draft Genome Sequence of Sphingobium ummariense Strain RL-3, a Hexachlorocyclohexane-Degrading Bacterium.</title>
        <authorList>
            <person name="Kohli P."/>
            <person name="Dua A."/>
            <person name="Sangwan N."/>
            <person name="Oldach P."/>
            <person name="Khurana J.P."/>
            <person name="Lal R."/>
        </authorList>
    </citation>
    <scope>NUCLEOTIDE SEQUENCE [LARGE SCALE GENOMIC DNA]</scope>
    <source>
        <strain evidence="16 17">RL-3</strain>
    </source>
</reference>
<feature type="transmembrane region" description="Helical" evidence="13">
    <location>
        <begin position="371"/>
        <end position="393"/>
    </location>
</feature>
<dbReference type="Proteomes" id="UP000015523">
    <property type="component" value="Unassembled WGS sequence"/>
</dbReference>
<dbReference type="InterPro" id="IPR003855">
    <property type="entry name" value="K+_transporter"/>
</dbReference>
<evidence type="ECO:0000256" key="5">
    <source>
        <dbReference type="ARBA" id="ARBA00022519"/>
    </source>
</evidence>
<protein>
    <recommendedName>
        <fullName evidence="13">Probable potassium transport system protein Kup</fullName>
    </recommendedName>
</protein>
<keyword evidence="5" id="KW-0997">Cell inner membrane</keyword>
<feature type="transmembrane region" description="Helical" evidence="13">
    <location>
        <begin position="146"/>
        <end position="165"/>
    </location>
</feature>
<feature type="transmembrane region" description="Helical" evidence="13">
    <location>
        <begin position="177"/>
        <end position="197"/>
    </location>
</feature>
<dbReference type="OrthoDB" id="9805577at2"/>